<dbReference type="FunFam" id="3.40.50.300:FF:000299">
    <property type="entry name" value="ABC transporter ATP-binding protein/permease"/>
    <property type="match status" value="1"/>
</dbReference>
<dbReference type="SUPFAM" id="SSF90123">
    <property type="entry name" value="ABC transporter transmembrane region"/>
    <property type="match status" value="1"/>
</dbReference>
<keyword evidence="14" id="KW-1185">Reference proteome</keyword>
<feature type="domain" description="ABC transmembrane type-1" evidence="12">
    <location>
        <begin position="27"/>
        <end position="309"/>
    </location>
</feature>
<dbReference type="PANTHER" id="PTHR43394:SF1">
    <property type="entry name" value="ATP-BINDING CASSETTE SUB-FAMILY B MEMBER 10, MITOCHONDRIAL"/>
    <property type="match status" value="1"/>
</dbReference>
<evidence type="ECO:0000259" key="12">
    <source>
        <dbReference type="PROSITE" id="PS50929"/>
    </source>
</evidence>
<dbReference type="InterPro" id="IPR003439">
    <property type="entry name" value="ABC_transporter-like_ATP-bd"/>
</dbReference>
<keyword evidence="9 10" id="KW-0472">Membrane</keyword>
<dbReference type="InterPro" id="IPR036640">
    <property type="entry name" value="ABC1_TM_sf"/>
</dbReference>
<keyword evidence="5" id="KW-0547">Nucleotide-binding</keyword>
<dbReference type="PROSITE" id="PS50929">
    <property type="entry name" value="ABC_TM1F"/>
    <property type="match status" value="1"/>
</dbReference>
<dbReference type="InterPro" id="IPR003593">
    <property type="entry name" value="AAA+_ATPase"/>
</dbReference>
<feature type="transmembrane region" description="Helical" evidence="10">
    <location>
        <begin position="25"/>
        <end position="42"/>
    </location>
</feature>
<evidence type="ECO:0000256" key="7">
    <source>
        <dbReference type="ARBA" id="ARBA00022840"/>
    </source>
</evidence>
<dbReference type="SMART" id="SM00382">
    <property type="entry name" value="AAA"/>
    <property type="match status" value="1"/>
</dbReference>
<feature type="transmembrane region" description="Helical" evidence="10">
    <location>
        <begin position="164"/>
        <end position="184"/>
    </location>
</feature>
<dbReference type="OrthoDB" id="9806127at2"/>
<dbReference type="Proteomes" id="UP000247476">
    <property type="component" value="Unassembled WGS sequence"/>
</dbReference>
<evidence type="ECO:0000256" key="6">
    <source>
        <dbReference type="ARBA" id="ARBA00022807"/>
    </source>
</evidence>
<keyword evidence="8 10" id="KW-1133">Transmembrane helix</keyword>
<dbReference type="CDD" id="cd07346">
    <property type="entry name" value="ABC_6TM_exporters"/>
    <property type="match status" value="1"/>
</dbReference>
<dbReference type="PROSITE" id="PS50893">
    <property type="entry name" value="ABC_TRANSPORTER_2"/>
    <property type="match status" value="1"/>
</dbReference>
<dbReference type="Gene3D" id="1.20.1560.10">
    <property type="entry name" value="ABC transporter type 1, transmembrane domain"/>
    <property type="match status" value="1"/>
</dbReference>
<dbReference type="Pfam" id="PF00005">
    <property type="entry name" value="ABC_tran"/>
    <property type="match status" value="1"/>
</dbReference>
<evidence type="ECO:0000256" key="10">
    <source>
        <dbReference type="SAM" id="Phobius"/>
    </source>
</evidence>
<dbReference type="GO" id="GO:0016887">
    <property type="term" value="F:ATP hydrolysis activity"/>
    <property type="evidence" value="ECO:0007669"/>
    <property type="project" value="InterPro"/>
</dbReference>
<keyword evidence="3" id="KW-1003">Cell membrane</keyword>
<dbReference type="RefSeq" id="WP_110842924.1">
    <property type="nucleotide sequence ID" value="NZ_QJVJ01000013.1"/>
</dbReference>
<evidence type="ECO:0000259" key="11">
    <source>
        <dbReference type="PROSITE" id="PS50893"/>
    </source>
</evidence>
<feature type="transmembrane region" description="Helical" evidence="10">
    <location>
        <begin position="244"/>
        <end position="273"/>
    </location>
</feature>
<keyword evidence="7 13" id="KW-0067">ATP-binding</keyword>
<dbReference type="AlphaFoldDB" id="A0A2V5JXJ1"/>
<reference evidence="13 14" key="1">
    <citation type="submission" date="2018-05" db="EMBL/GenBank/DDBJ databases">
        <title>Paenibacillus flagellatus sp. nov., isolated from selenium mineral soil.</title>
        <authorList>
            <person name="Dai X."/>
        </authorList>
    </citation>
    <scope>NUCLEOTIDE SEQUENCE [LARGE SCALE GENOMIC DNA]</scope>
    <source>
        <strain evidence="13 14">DXL2</strain>
    </source>
</reference>
<evidence type="ECO:0000256" key="3">
    <source>
        <dbReference type="ARBA" id="ARBA00022475"/>
    </source>
</evidence>
<dbReference type="GO" id="GO:0008234">
    <property type="term" value="F:cysteine-type peptidase activity"/>
    <property type="evidence" value="ECO:0007669"/>
    <property type="project" value="UniProtKB-KW"/>
</dbReference>
<dbReference type="InterPro" id="IPR027417">
    <property type="entry name" value="P-loop_NTPase"/>
</dbReference>
<dbReference type="InterPro" id="IPR017871">
    <property type="entry name" value="ABC_transporter-like_CS"/>
</dbReference>
<keyword evidence="6" id="KW-0645">Protease</keyword>
<name>A0A2V5JXJ1_9BACL</name>
<evidence type="ECO:0000313" key="13">
    <source>
        <dbReference type="EMBL" id="PYI51411.1"/>
    </source>
</evidence>
<feature type="transmembrane region" description="Helical" evidence="10">
    <location>
        <begin position="62"/>
        <end position="88"/>
    </location>
</feature>
<accession>A0A2V5JXJ1</accession>
<evidence type="ECO:0000256" key="9">
    <source>
        <dbReference type="ARBA" id="ARBA00023136"/>
    </source>
</evidence>
<dbReference type="Gene3D" id="3.40.50.300">
    <property type="entry name" value="P-loop containing nucleotide triphosphate hydrolases"/>
    <property type="match status" value="1"/>
</dbReference>
<sequence length="584" mass="64585">MPAFKIPLRQYVGLLRRYLRSQRSSIVWLGVLLAAGLVMQLVNPQLIRYFIDSAQGADSDRALWIAAALFIGVSLLQQVVAVVAAYIGENVGWIATNKLRGDVAEHCLRLDMSFHKSHTTGSIIERVDGDINALANFFSNFVITLLSNLLLVVGILALLFREGWIVGAGMTVFVVFAVYAIQYIRKYAIPYWGKLRQMSADFYGFLGEHLEGTEDTRANGATGFVMHKFHSLLRVWLPIRTRAFLGWASMWIATLVVFAIGNAIAFALCAYLWKKGAISIGTVYMIFYYTELMAKPIEKIRTQMEDLQKADASIVRIRQLLDTEPAIRDGAGTPLPRGPLSVVFDGVSFSYEEGKATLDGIDFELEHGRTLGLLGRTGSGKTTLARLLLRFYDPQEGEIRLGGVPIRDAKLSELRGRVGLVTQNIEIFQGTVRDNLTFYDESIPDERIAEVLSELGLDDWLRSLPHGLNTTLESGGGGLSAGEAQLLAFARVFLSDPGLVLLDEASSRLDPATEQRLEAAVTKLLRERTCIIIAHRLATVQRADRILILDGGRIAEFGDREALAADPDSRFSRMLEAGMEEVLA</sequence>
<dbReference type="InterPro" id="IPR039421">
    <property type="entry name" value="Type_1_exporter"/>
</dbReference>
<evidence type="ECO:0000256" key="8">
    <source>
        <dbReference type="ARBA" id="ARBA00022989"/>
    </source>
</evidence>
<comment type="subcellular location">
    <subcellularLocation>
        <location evidence="1">Cell membrane</location>
        <topology evidence="1">Multi-pass membrane protein</topology>
    </subcellularLocation>
</comment>
<dbReference type="GO" id="GO:0015421">
    <property type="term" value="F:ABC-type oligopeptide transporter activity"/>
    <property type="evidence" value="ECO:0007669"/>
    <property type="project" value="TreeGrafter"/>
</dbReference>
<feature type="domain" description="ABC transporter" evidence="11">
    <location>
        <begin position="342"/>
        <end position="576"/>
    </location>
</feature>
<evidence type="ECO:0000256" key="1">
    <source>
        <dbReference type="ARBA" id="ARBA00004651"/>
    </source>
</evidence>
<keyword evidence="4 10" id="KW-0812">Transmembrane</keyword>
<evidence type="ECO:0000313" key="14">
    <source>
        <dbReference type="Proteomes" id="UP000247476"/>
    </source>
</evidence>
<evidence type="ECO:0000256" key="4">
    <source>
        <dbReference type="ARBA" id="ARBA00022692"/>
    </source>
</evidence>
<dbReference type="InterPro" id="IPR011527">
    <property type="entry name" value="ABC1_TM_dom"/>
</dbReference>
<dbReference type="PROSITE" id="PS00211">
    <property type="entry name" value="ABC_TRANSPORTER_1"/>
    <property type="match status" value="1"/>
</dbReference>
<comment type="caution">
    <text evidence="13">The sequence shown here is derived from an EMBL/GenBank/DDBJ whole genome shotgun (WGS) entry which is preliminary data.</text>
</comment>
<dbReference type="GO" id="GO:0005886">
    <property type="term" value="C:plasma membrane"/>
    <property type="evidence" value="ECO:0007669"/>
    <property type="project" value="UniProtKB-SubCell"/>
</dbReference>
<dbReference type="EMBL" id="QJVJ01000013">
    <property type="protein sequence ID" value="PYI51411.1"/>
    <property type="molecule type" value="Genomic_DNA"/>
</dbReference>
<feature type="transmembrane region" description="Helical" evidence="10">
    <location>
        <begin position="133"/>
        <end position="158"/>
    </location>
</feature>
<evidence type="ECO:0000256" key="5">
    <source>
        <dbReference type="ARBA" id="ARBA00022741"/>
    </source>
</evidence>
<gene>
    <name evidence="13" type="ORF">DLM86_25690</name>
</gene>
<dbReference type="PANTHER" id="PTHR43394">
    <property type="entry name" value="ATP-DEPENDENT PERMEASE MDL1, MITOCHONDRIAL"/>
    <property type="match status" value="1"/>
</dbReference>
<keyword evidence="6" id="KW-0378">Hydrolase</keyword>
<proteinExistence type="predicted"/>
<dbReference type="Pfam" id="PF00664">
    <property type="entry name" value="ABC_membrane"/>
    <property type="match status" value="1"/>
</dbReference>
<organism evidence="13 14">
    <name type="scientific">Paenibacillus flagellatus</name>
    <dbReference type="NCBI Taxonomy" id="2211139"/>
    <lineage>
        <taxon>Bacteria</taxon>
        <taxon>Bacillati</taxon>
        <taxon>Bacillota</taxon>
        <taxon>Bacilli</taxon>
        <taxon>Bacillales</taxon>
        <taxon>Paenibacillaceae</taxon>
        <taxon>Paenibacillus</taxon>
    </lineage>
</organism>
<protein>
    <submittedName>
        <fullName evidence="13">ABC transporter ATP-binding protein</fullName>
    </submittedName>
</protein>
<keyword evidence="2" id="KW-0813">Transport</keyword>
<evidence type="ECO:0000256" key="2">
    <source>
        <dbReference type="ARBA" id="ARBA00022448"/>
    </source>
</evidence>
<dbReference type="SUPFAM" id="SSF52540">
    <property type="entry name" value="P-loop containing nucleoside triphosphate hydrolases"/>
    <property type="match status" value="1"/>
</dbReference>
<keyword evidence="6" id="KW-0788">Thiol protease</keyword>
<dbReference type="GO" id="GO:0005524">
    <property type="term" value="F:ATP binding"/>
    <property type="evidence" value="ECO:0007669"/>
    <property type="project" value="UniProtKB-KW"/>
</dbReference>